<dbReference type="Proteomes" id="UP000274772">
    <property type="component" value="Chromosome"/>
</dbReference>
<organism evidence="2 3">
    <name type="scientific">Staphylococcus caprae</name>
    <dbReference type="NCBI Taxonomy" id="29380"/>
    <lineage>
        <taxon>Bacteria</taxon>
        <taxon>Bacillati</taxon>
        <taxon>Bacillota</taxon>
        <taxon>Bacilli</taxon>
        <taxon>Bacillales</taxon>
        <taxon>Staphylococcaceae</taxon>
        <taxon>Staphylococcus</taxon>
    </lineage>
</organism>
<evidence type="ECO:0000313" key="3">
    <source>
        <dbReference type="Proteomes" id="UP000274772"/>
    </source>
</evidence>
<gene>
    <name evidence="2" type="ORF">JMUB590_0572</name>
</gene>
<dbReference type="InterPro" id="IPR003018">
    <property type="entry name" value="GAF"/>
</dbReference>
<dbReference type="NCBIfam" id="NF038250">
    <property type="entry name" value="nitrate_NreA"/>
    <property type="match status" value="1"/>
</dbReference>
<dbReference type="SUPFAM" id="SSF55781">
    <property type="entry name" value="GAF domain-like"/>
    <property type="match status" value="1"/>
</dbReference>
<dbReference type="InterPro" id="IPR029016">
    <property type="entry name" value="GAF-like_dom_sf"/>
</dbReference>
<dbReference type="EMBL" id="AP018586">
    <property type="protein sequence ID" value="BBD91682.1"/>
    <property type="molecule type" value="Genomic_DNA"/>
</dbReference>
<dbReference type="Pfam" id="PF13185">
    <property type="entry name" value="GAF_2"/>
    <property type="match status" value="1"/>
</dbReference>
<proteinExistence type="predicted"/>
<name>A0ABM7FSM0_9STAP</name>
<evidence type="ECO:0000313" key="2">
    <source>
        <dbReference type="EMBL" id="BBD91682.1"/>
    </source>
</evidence>
<accession>A0ABM7FSM0</accession>
<evidence type="ECO:0000259" key="1">
    <source>
        <dbReference type="Pfam" id="PF13185"/>
    </source>
</evidence>
<dbReference type="Gene3D" id="3.30.450.40">
    <property type="match status" value="1"/>
</dbReference>
<keyword evidence="3" id="KW-1185">Reference proteome</keyword>
<feature type="domain" description="GAF" evidence="1">
    <location>
        <begin position="19"/>
        <end position="136"/>
    </location>
</feature>
<reference evidence="2 3" key="1">
    <citation type="submission" date="2018-05" db="EMBL/GenBank/DDBJ databases">
        <title>Complete genome sequencing of three human clinical isolates of Staphylococcus caprae reveals virulence factors similar to those of S. epidermidis and S. capitis.</title>
        <authorList>
            <person name="Watanabe S."/>
            <person name="Cui L."/>
        </authorList>
    </citation>
    <scope>NUCLEOTIDE SEQUENCE [LARGE SCALE GENOMIC DNA]</scope>
    <source>
        <strain evidence="2 3">JMUB590</strain>
    </source>
</reference>
<protein>
    <submittedName>
        <fullName evidence="2">Nitrogen regulatory protein A</fullName>
    </submittedName>
</protein>
<sequence>MGKLKPESLLHNKSLQDNLDRLRKNEGYDFGAIAMYEHYHRSSPIKWKYVSGNTNERYKLIILRKGRGLAGTVMKTGKRMVIADVDMALTQAEKIKFPIILNEALTAVVAVPLWLDEQMYGVLLLGQRNHQPLPQTLEQLDIQSQIGFFTEMN</sequence>